<dbReference type="PANTHER" id="PTHR42715">
    <property type="entry name" value="BETA-GLUCOSIDASE"/>
    <property type="match status" value="1"/>
</dbReference>
<evidence type="ECO:0000256" key="2">
    <source>
        <dbReference type="ARBA" id="ARBA00004987"/>
    </source>
</evidence>
<dbReference type="InterPro" id="IPR050288">
    <property type="entry name" value="Cellulose_deg_GH3"/>
</dbReference>
<organism evidence="13 14">
    <name type="scientific">Trichoderma guizhouense</name>
    <dbReference type="NCBI Taxonomy" id="1491466"/>
    <lineage>
        <taxon>Eukaryota</taxon>
        <taxon>Fungi</taxon>
        <taxon>Dikarya</taxon>
        <taxon>Ascomycota</taxon>
        <taxon>Pezizomycotina</taxon>
        <taxon>Sordariomycetes</taxon>
        <taxon>Hypocreomycetidae</taxon>
        <taxon>Hypocreales</taxon>
        <taxon>Hypocreaceae</taxon>
        <taxon>Trichoderma</taxon>
    </lineage>
</organism>
<comment type="similarity">
    <text evidence="3 10">Belongs to the glycosyl hydrolase 3 family.</text>
</comment>
<dbReference type="Gene3D" id="3.20.20.300">
    <property type="entry name" value="Glycoside hydrolase, family 3, N-terminal domain"/>
    <property type="match status" value="1"/>
</dbReference>
<dbReference type="Pfam" id="PF07691">
    <property type="entry name" value="PA14"/>
    <property type="match status" value="1"/>
</dbReference>
<dbReference type="InterPro" id="IPR001764">
    <property type="entry name" value="Glyco_hydro_3_N"/>
</dbReference>
<sequence>MTAESYSTANANGLRSPDGRPMQQFLVDTRLSARKKLLALSLEQKVSLLTAADFWRTNAIPEHGIPAIKTSDGPNGARGAMFIGGTKAALFPCGTSLAATWNKSLLRTIGEHLAAEAKARSADLLLAPTVCMHRHPLGGRNFESFSEDPLLTGKLAAQYIQGLQENGIAASIKHFVGNEVETDRMSRDSIISERALREVYLRPFEIAIREAQPWTVMSSYNLINGVHADMNYKTLKHILRGEWAYDGTVISDWSGINSTVESVRAGCDIEFPHSTKWRFDKLVEAVNEHRIGIAEIDRAAENVLCLVERVKPSADMSPERPEQEEDRQETRQLIRTAGHEGLTLLKNDGILPICPKTTKIAVIGPNANRASANGGGSASLNPYYTTLPLDSIRQVVGEVKFAQGCSIHKWLPVASKYCTNSAGNVGVNIDWYAGDRFHGEPVVTQQRNHTDLFLWDSAPIDKVGPEWSAVVKTSLTPTVSGKHSISFMSVGPGKLYVDGQLALNLWDWADEGATMFEGSMNYIIEVEMQASKPVQLMVEMTNELRPLAKQKQLGVTHKFGGCRIGFKQQDKGNSIQEAAAIARDADVAIVVVGIDAEWESEGYDRDSMDLPGEQDALIRAVAAANSRTVVVNQSGSPVSMPWVDEVAAIIQAWYQGQEAGNALADVLFGLVCPSGKLPTTFPRRIEDTPAWPTWPGENLRAVYSEGLYVGYKHYDQNRIEPLFPFGHGLSYTTFEYGHPQLSAASITPDGQITITLSIANTGARAGAETVQFYVRDESSRFPRPIKELVAFEKVFLEPGQAAPVIVNLDKYSVGYYDDSISEWIAEKGAFEVMIGASSADIRYVIVYELRIETYILRHRACIRVDEDFTWLF</sequence>
<evidence type="ECO:0000256" key="4">
    <source>
        <dbReference type="ARBA" id="ARBA00012744"/>
    </source>
</evidence>
<dbReference type="PRINTS" id="PR00133">
    <property type="entry name" value="GLHYDRLASE3"/>
</dbReference>
<dbReference type="InterPro" id="IPR037524">
    <property type="entry name" value="PA14/GLEYA"/>
</dbReference>
<dbReference type="GO" id="GO:0030245">
    <property type="term" value="P:cellulose catabolic process"/>
    <property type="evidence" value="ECO:0007669"/>
    <property type="project" value="UniProtKB-UniPathway"/>
</dbReference>
<dbReference type="InterPro" id="IPR026891">
    <property type="entry name" value="Fn3-like"/>
</dbReference>
<evidence type="ECO:0000256" key="10">
    <source>
        <dbReference type="RuleBase" id="RU361161"/>
    </source>
</evidence>
<protein>
    <recommendedName>
        <fullName evidence="4 10">beta-glucosidase</fullName>
        <ecNumber evidence="4 10">3.2.1.21</ecNumber>
    </recommendedName>
</protein>
<evidence type="ECO:0000313" key="13">
    <source>
        <dbReference type="EMBL" id="OPB44723.1"/>
    </source>
</evidence>
<dbReference type="Gene3D" id="3.40.50.1700">
    <property type="entry name" value="Glycoside hydrolase family 3 C-terminal domain"/>
    <property type="match status" value="1"/>
</dbReference>
<dbReference type="EMBL" id="LVVK01000006">
    <property type="protein sequence ID" value="OPB44723.1"/>
    <property type="molecule type" value="Genomic_DNA"/>
</dbReference>
<dbReference type="FunFam" id="2.60.120.260:FF:000114">
    <property type="entry name" value="Glycoside hydrolase family 3 protein"/>
    <property type="match status" value="1"/>
</dbReference>
<dbReference type="InterPro" id="IPR017853">
    <property type="entry name" value="GH"/>
</dbReference>
<dbReference type="SUPFAM" id="SSF52279">
    <property type="entry name" value="Beta-D-glucan exohydrolase, C-terminal domain"/>
    <property type="match status" value="1"/>
</dbReference>
<dbReference type="Pfam" id="PF01915">
    <property type="entry name" value="Glyco_hydro_3_C"/>
    <property type="match status" value="1"/>
</dbReference>
<dbReference type="GO" id="GO:0008422">
    <property type="term" value="F:beta-glucosidase activity"/>
    <property type="evidence" value="ECO:0007669"/>
    <property type="project" value="UniProtKB-EC"/>
</dbReference>
<keyword evidence="14" id="KW-1185">Reference proteome</keyword>
<evidence type="ECO:0000256" key="1">
    <source>
        <dbReference type="ARBA" id="ARBA00000448"/>
    </source>
</evidence>
<name>A0A1T3CUG5_9HYPO</name>
<dbReference type="SMART" id="SM01217">
    <property type="entry name" value="Fn3_like"/>
    <property type="match status" value="1"/>
</dbReference>
<keyword evidence="6" id="KW-0325">Glycoprotein</keyword>
<dbReference type="InterPro" id="IPR013783">
    <property type="entry name" value="Ig-like_fold"/>
</dbReference>
<dbReference type="InterPro" id="IPR011658">
    <property type="entry name" value="PA14_dom"/>
</dbReference>
<evidence type="ECO:0000256" key="7">
    <source>
        <dbReference type="ARBA" id="ARBA00023277"/>
    </source>
</evidence>
<keyword evidence="7 10" id="KW-0119">Carbohydrate metabolism</keyword>
<dbReference type="PANTHER" id="PTHR42715:SF3">
    <property type="entry name" value="BETA-GLUCOSIDASE B-RELATED"/>
    <property type="match status" value="1"/>
</dbReference>
<reference evidence="13 14" key="1">
    <citation type="submission" date="2016-04" db="EMBL/GenBank/DDBJ databases">
        <title>Multiple horizontal gene transfer events from other fungi enriched the ability of the initially mycotrophic fungus Trichoderma (Ascomycota) to feed on dead plant biomass.</title>
        <authorList>
            <person name="Atanasova L."/>
            <person name="Chenthamara K."/>
            <person name="Zhang J."/>
            <person name="Grujic M."/>
            <person name="Henrissat B."/>
            <person name="Kuo A."/>
            <person name="Aertz A."/>
            <person name="Salamov A."/>
            <person name="Lipzen A."/>
            <person name="Labutti K."/>
            <person name="Barry K."/>
            <person name="Miao Y."/>
            <person name="Rahimi M.J."/>
            <person name="Shen Q."/>
            <person name="Grigoriev I.V."/>
            <person name="Kubicek C.P."/>
            <person name="Druzhinina I.S."/>
        </authorList>
    </citation>
    <scope>NUCLEOTIDE SEQUENCE [LARGE SCALE GENOMIC DNA]</scope>
    <source>
        <strain evidence="13 14">NJAU 4742</strain>
    </source>
</reference>
<keyword evidence="5 10" id="KW-0378">Hydrolase</keyword>
<evidence type="ECO:0000256" key="3">
    <source>
        <dbReference type="ARBA" id="ARBA00005336"/>
    </source>
</evidence>
<dbReference type="InterPro" id="IPR036962">
    <property type="entry name" value="Glyco_hydro_3_N_sf"/>
</dbReference>
<dbReference type="Pfam" id="PF00933">
    <property type="entry name" value="Glyco_hydro_3"/>
    <property type="match status" value="1"/>
</dbReference>
<dbReference type="AlphaFoldDB" id="A0A1T3CUG5"/>
<gene>
    <name evidence="13" type="ORF">A0O28_0088610</name>
</gene>
<evidence type="ECO:0000256" key="9">
    <source>
        <dbReference type="ARBA" id="ARBA00023326"/>
    </source>
</evidence>
<dbReference type="InterPro" id="IPR002772">
    <property type="entry name" value="Glyco_hydro_3_C"/>
</dbReference>
<evidence type="ECO:0000256" key="6">
    <source>
        <dbReference type="ARBA" id="ARBA00023180"/>
    </source>
</evidence>
<dbReference type="InterPro" id="IPR036881">
    <property type="entry name" value="Glyco_hydro_3_C_sf"/>
</dbReference>
<dbReference type="Gene3D" id="2.60.120.260">
    <property type="entry name" value="Galactose-binding domain-like"/>
    <property type="match status" value="1"/>
</dbReference>
<dbReference type="InterPro" id="IPR019800">
    <property type="entry name" value="Glyco_hydro_3_AS"/>
</dbReference>
<dbReference type="Pfam" id="PF14310">
    <property type="entry name" value="Fn3-like"/>
    <property type="match status" value="1"/>
</dbReference>
<evidence type="ECO:0000259" key="12">
    <source>
        <dbReference type="PROSITE" id="PS51820"/>
    </source>
</evidence>
<dbReference type="SUPFAM" id="SSF51445">
    <property type="entry name" value="(Trans)glycosidases"/>
    <property type="match status" value="1"/>
</dbReference>
<keyword evidence="8 10" id="KW-0326">Glycosidase</keyword>
<dbReference type="FunFam" id="2.60.40.10:FF:000495">
    <property type="entry name" value="Periplasmic beta-glucosidase"/>
    <property type="match status" value="1"/>
</dbReference>
<dbReference type="PROSITE" id="PS51820">
    <property type="entry name" value="PA14"/>
    <property type="match status" value="1"/>
</dbReference>
<dbReference type="OrthoDB" id="47059at2759"/>
<accession>A0A1T3CUG5</accession>
<dbReference type="SMART" id="SM00758">
    <property type="entry name" value="PA14"/>
    <property type="match status" value="1"/>
</dbReference>
<feature type="compositionally biased region" description="Polar residues" evidence="11">
    <location>
        <begin position="1"/>
        <end position="13"/>
    </location>
</feature>
<keyword evidence="9 10" id="KW-0624">Polysaccharide degradation</keyword>
<dbReference type="Gene3D" id="2.60.40.10">
    <property type="entry name" value="Immunoglobulins"/>
    <property type="match status" value="1"/>
</dbReference>
<evidence type="ECO:0000256" key="8">
    <source>
        <dbReference type="ARBA" id="ARBA00023295"/>
    </source>
</evidence>
<comment type="catalytic activity">
    <reaction evidence="1 10">
        <text>Hydrolysis of terminal, non-reducing beta-D-glucosyl residues with release of beta-D-glucose.</text>
        <dbReference type="EC" id="3.2.1.21"/>
    </reaction>
</comment>
<evidence type="ECO:0000256" key="11">
    <source>
        <dbReference type="SAM" id="MobiDB-lite"/>
    </source>
</evidence>
<dbReference type="EC" id="3.2.1.21" evidence="4 10"/>
<comment type="caution">
    <text evidence="13">The sequence shown here is derived from an EMBL/GenBank/DDBJ whole genome shotgun (WGS) entry which is preliminary data.</text>
</comment>
<feature type="domain" description="PA14" evidence="12">
    <location>
        <begin position="422"/>
        <end position="580"/>
    </location>
</feature>
<evidence type="ECO:0000256" key="5">
    <source>
        <dbReference type="ARBA" id="ARBA00022801"/>
    </source>
</evidence>
<dbReference type="UniPathway" id="UPA00696"/>
<comment type="pathway">
    <text evidence="2 10">Glycan metabolism; cellulose degradation.</text>
</comment>
<proteinExistence type="inferred from homology"/>
<dbReference type="PROSITE" id="PS00775">
    <property type="entry name" value="GLYCOSYL_HYDROL_F3"/>
    <property type="match status" value="1"/>
</dbReference>
<dbReference type="Proteomes" id="UP000191004">
    <property type="component" value="Unassembled WGS sequence"/>
</dbReference>
<feature type="region of interest" description="Disordered" evidence="11">
    <location>
        <begin position="1"/>
        <end position="21"/>
    </location>
</feature>
<evidence type="ECO:0000313" key="14">
    <source>
        <dbReference type="Proteomes" id="UP000191004"/>
    </source>
</evidence>